<dbReference type="RefSeq" id="WP_302929445.1">
    <property type="nucleotide sequence ID" value="NZ_JAJEPW010000040.1"/>
</dbReference>
<evidence type="ECO:0000313" key="3">
    <source>
        <dbReference type="Proteomes" id="UP001199319"/>
    </source>
</evidence>
<gene>
    <name evidence="2" type="ORF">LKD37_12035</name>
</gene>
<organism evidence="2 3">
    <name type="scientific">Brotocaccenecus cirricatena</name>
    <dbReference type="NCBI Taxonomy" id="3064195"/>
    <lineage>
        <taxon>Bacteria</taxon>
        <taxon>Bacillati</taxon>
        <taxon>Bacillota</taxon>
        <taxon>Clostridia</taxon>
        <taxon>Eubacteriales</taxon>
        <taxon>Oscillospiraceae</taxon>
        <taxon>Brotocaccenecus</taxon>
    </lineage>
</organism>
<protein>
    <submittedName>
        <fullName evidence="2">Uncharacterized protein</fullName>
    </submittedName>
</protein>
<reference evidence="2" key="1">
    <citation type="submission" date="2021-10" db="EMBL/GenBank/DDBJ databases">
        <title>Anaerobic single-cell dispensing facilitates the cultivation of human gut bacteria.</title>
        <authorList>
            <person name="Afrizal A."/>
        </authorList>
    </citation>
    <scope>NUCLEOTIDE SEQUENCE</scope>
    <source>
        <strain evidence="2">CLA-AA-H272</strain>
    </source>
</reference>
<proteinExistence type="predicted"/>
<dbReference type="Proteomes" id="UP001199319">
    <property type="component" value="Unassembled WGS sequence"/>
</dbReference>
<dbReference type="EMBL" id="JAJEPW010000040">
    <property type="protein sequence ID" value="MCC2130229.1"/>
    <property type="molecule type" value="Genomic_DNA"/>
</dbReference>
<evidence type="ECO:0000313" key="2">
    <source>
        <dbReference type="EMBL" id="MCC2130229.1"/>
    </source>
</evidence>
<keyword evidence="3" id="KW-1185">Reference proteome</keyword>
<comment type="caution">
    <text evidence="2">The sequence shown here is derived from an EMBL/GenBank/DDBJ whole genome shotgun (WGS) entry which is preliminary data.</text>
</comment>
<dbReference type="AlphaFoldDB" id="A0AAE3AF66"/>
<accession>A0AAE3AF66</accession>
<feature type="signal peptide" evidence="1">
    <location>
        <begin position="1"/>
        <end position="27"/>
    </location>
</feature>
<keyword evidence="1" id="KW-0732">Signal</keyword>
<feature type="chain" id="PRO_5042142187" evidence="1">
    <location>
        <begin position="28"/>
        <end position="145"/>
    </location>
</feature>
<name>A0AAE3AF66_9FIRM</name>
<evidence type="ECO:0000256" key="1">
    <source>
        <dbReference type="SAM" id="SignalP"/>
    </source>
</evidence>
<sequence>MIKKRRILPSLIIAIILILSSSTSAFAVFSYEPKFNNTITANSVASISDGGLLTITNKYQGIKGTTTKGEITTYIEKKTMGFFWTRVDIGQPDNQWHDVIYNYMYIGDHTFQLASHGTYRITVIYVISGTGGDPDTITRTTTKTY</sequence>